<keyword evidence="2" id="KW-1185">Reference proteome</keyword>
<dbReference type="InterPro" id="IPR032675">
    <property type="entry name" value="LRR_dom_sf"/>
</dbReference>
<accession>A0A0M0KBX0</accession>
<reference evidence="2" key="1">
    <citation type="journal article" date="2015" name="PLoS Genet.">
        <title>Genome Sequence and Transcriptome Analyses of Chrysochromulina tobin: Metabolic Tools for Enhanced Algal Fitness in the Prominent Order Prymnesiales (Haptophyceae).</title>
        <authorList>
            <person name="Hovde B.T."/>
            <person name="Deodato C.R."/>
            <person name="Hunsperger H.M."/>
            <person name="Ryken S.A."/>
            <person name="Yost W."/>
            <person name="Jha R.K."/>
            <person name="Patterson J."/>
            <person name="Monnat R.J. Jr."/>
            <person name="Barlow S.B."/>
            <person name="Starkenburg S.R."/>
            <person name="Cattolico R.A."/>
        </authorList>
    </citation>
    <scope>NUCLEOTIDE SEQUENCE</scope>
    <source>
        <strain evidence="2">CCMP291</strain>
    </source>
</reference>
<dbReference type="PANTHER" id="PTHR45661:SF3">
    <property type="entry name" value="IG-LIKE DOMAIN-CONTAINING PROTEIN"/>
    <property type="match status" value="1"/>
</dbReference>
<protein>
    <submittedName>
        <fullName evidence="1">Surface antigen-like protein</fullName>
    </submittedName>
</protein>
<sequence length="590" mass="61328">MFLRNWLEQVRSAEGEVVAWSRLAAARSAALANWVSDTGGAEGAFSTLVPAAALRTLSRVAEGGAEDGGALEGCSLAQLAQLLHGAHFLDVDVELLRLLSRSLCTGHLAGKSGPELGRLLGVKSDFPTEAERQAATEEPIFTHDAQDDAIAPGAASSDLRHLKIGNVVIELPPSAKVTYGEGGRAELHLNAFTGSLTVLPTAASMSVKRASDAPTPPPLVCWLSTQLVNEDALEDALADADVPTLCALKGVSLAWRARARRVLCARLCARVGLPLTSNLVEVTKLDLSGSRAAGRLFADAVDASRWLPNLAKVTGLGGFEVDVAALRSVESSDESEEDEEGEEGPPLYPMAGVRACIRGEGEVSMEVLLAACVLRDGEAHVPANAFRDDTSMTSIALPAGLTSIGESAFEGCTSMTSIELPASLMSIGEYAFYGCSSMTLIELPAGLTSIGDYAFRGCSSMTSIELPAGLRSIGDGAFISCSSLTSIELPAGLTSLGEYSFEGCSRLMSIALPAGLTSIGQCAFWGCSLMTSIELPAGLTSLGEGAFMNCSSLTSIQLPASLTSIGECAFEGCSSLTLIELPAGLMSLRQ</sequence>
<dbReference type="Pfam" id="PF13306">
    <property type="entry name" value="LRR_5"/>
    <property type="match status" value="1"/>
</dbReference>
<dbReference type="Proteomes" id="UP000037460">
    <property type="component" value="Unassembled WGS sequence"/>
</dbReference>
<dbReference type="AlphaFoldDB" id="A0A0M0KBX0"/>
<dbReference type="Gene3D" id="3.80.10.10">
    <property type="entry name" value="Ribonuclease Inhibitor"/>
    <property type="match status" value="2"/>
</dbReference>
<dbReference type="OrthoDB" id="10264456at2759"/>
<organism evidence="1 2">
    <name type="scientific">Chrysochromulina tobinii</name>
    <dbReference type="NCBI Taxonomy" id="1460289"/>
    <lineage>
        <taxon>Eukaryota</taxon>
        <taxon>Haptista</taxon>
        <taxon>Haptophyta</taxon>
        <taxon>Prymnesiophyceae</taxon>
        <taxon>Prymnesiales</taxon>
        <taxon>Chrysochromulinaceae</taxon>
        <taxon>Chrysochromulina</taxon>
    </lineage>
</organism>
<comment type="caution">
    <text evidence="1">The sequence shown here is derived from an EMBL/GenBank/DDBJ whole genome shotgun (WGS) entry which is preliminary data.</text>
</comment>
<gene>
    <name evidence="1" type="ORF">Ctob_013675</name>
</gene>
<dbReference type="SUPFAM" id="SSF52058">
    <property type="entry name" value="L domain-like"/>
    <property type="match status" value="1"/>
</dbReference>
<evidence type="ECO:0000313" key="2">
    <source>
        <dbReference type="Proteomes" id="UP000037460"/>
    </source>
</evidence>
<dbReference type="PANTHER" id="PTHR45661">
    <property type="entry name" value="SURFACE ANTIGEN"/>
    <property type="match status" value="1"/>
</dbReference>
<dbReference type="EMBL" id="JWZX01000643">
    <property type="protein sequence ID" value="KOO36067.1"/>
    <property type="molecule type" value="Genomic_DNA"/>
</dbReference>
<dbReference type="InterPro" id="IPR053139">
    <property type="entry name" value="Surface_bspA-like"/>
</dbReference>
<name>A0A0M0KBX0_9EUKA</name>
<dbReference type="InterPro" id="IPR026906">
    <property type="entry name" value="LRR_5"/>
</dbReference>
<proteinExistence type="predicted"/>
<evidence type="ECO:0000313" key="1">
    <source>
        <dbReference type="EMBL" id="KOO36067.1"/>
    </source>
</evidence>